<dbReference type="EMBL" id="CP002026">
    <property type="protein sequence ID" value="ADH90293.1"/>
    <property type="molecule type" value="Genomic_DNA"/>
</dbReference>
<dbReference type="KEGG" id="sno:Snov_3018"/>
<dbReference type="AlphaFoldDB" id="D7A762"/>
<dbReference type="OrthoDB" id="8455291at2"/>
<sequence length="229" mass="24182">MRFSRTSLSAFAAGRTGRLMLPVGFALIIAAGTYVVAESEGYERGIADQASAQESVKNLARLVAQPIQLDDDLLQKADRLQAPAMIRAIQPASVYRPGMSTRAKSKLETAKGDAGKPVGAMATAVNLPTGVERFDRCGAGCDTRDPMIVRTSYPVVVSAPMEASDRTADRELPPAIVENRAQAEDDSFLGLRLPSLPSAGEMVDRTVAGTAAAYDGLKQSVTGAIDALR</sequence>
<evidence type="ECO:0000313" key="2">
    <source>
        <dbReference type="Proteomes" id="UP000006633"/>
    </source>
</evidence>
<accession>D7A762</accession>
<evidence type="ECO:0000313" key="1">
    <source>
        <dbReference type="EMBL" id="ADH90293.1"/>
    </source>
</evidence>
<reference evidence="1 2" key="1">
    <citation type="journal article" date="2012" name="Stand. Genomic Sci.">
        <title>Complete genome sequence of the facultatively chemolithoautotrophic and methylotrophic alpha Proteobacterium Starkeya novella type strain (ATCC 8093(T)).</title>
        <authorList>
            <person name="Kappler U."/>
            <person name="Davenport K."/>
            <person name="Beatson S."/>
            <person name="Lucas S."/>
            <person name="Lapidus A."/>
            <person name="Copeland A."/>
            <person name="Berry K.W."/>
            <person name="Glavina Del Rio T."/>
            <person name="Hammon N."/>
            <person name="Dalin E."/>
            <person name="Tice H."/>
            <person name="Pitluck S."/>
            <person name="Richardson P."/>
            <person name="Bruce D."/>
            <person name="Goodwin L.A."/>
            <person name="Han C."/>
            <person name="Tapia R."/>
            <person name="Detter J.C."/>
            <person name="Chang Y.J."/>
            <person name="Jeffries C.D."/>
            <person name="Land M."/>
            <person name="Hauser L."/>
            <person name="Kyrpides N.C."/>
            <person name="Goker M."/>
            <person name="Ivanova N."/>
            <person name="Klenk H.P."/>
            <person name="Woyke T."/>
        </authorList>
    </citation>
    <scope>NUCLEOTIDE SEQUENCE [LARGE SCALE GENOMIC DNA]</scope>
    <source>
        <strain evidence="2">ATCC 8093 / DSM 506 / JCM 20403 / CCM 1077 / IAM 12100 / NBRC 12443 / NCIMB 10456</strain>
    </source>
</reference>
<name>D7A762_ANCN5</name>
<dbReference type="eggNOG" id="ENOG50317YG">
    <property type="taxonomic scope" value="Bacteria"/>
</dbReference>
<keyword evidence="2" id="KW-1185">Reference proteome</keyword>
<dbReference type="HOGENOM" id="CLU_1209200_0_0_5"/>
<dbReference type="Proteomes" id="UP000006633">
    <property type="component" value="Chromosome"/>
</dbReference>
<proteinExistence type="predicted"/>
<organism evidence="1 2">
    <name type="scientific">Ancylobacter novellus (strain ATCC 8093 / DSM 506 / JCM 20403 / CCM 1077 / IAM 12100 / NBRC 12443 / NCIMB 10456)</name>
    <name type="common">Starkeya novella</name>
    <dbReference type="NCBI Taxonomy" id="639283"/>
    <lineage>
        <taxon>Bacteria</taxon>
        <taxon>Pseudomonadati</taxon>
        <taxon>Pseudomonadota</taxon>
        <taxon>Alphaproteobacteria</taxon>
        <taxon>Hyphomicrobiales</taxon>
        <taxon>Xanthobacteraceae</taxon>
        <taxon>Ancylobacter</taxon>
    </lineage>
</organism>
<gene>
    <name evidence="1" type="ordered locus">Snov_3018</name>
</gene>
<protein>
    <submittedName>
        <fullName evidence="1">Uncharacterized protein</fullName>
    </submittedName>
</protein>
<dbReference type="RefSeq" id="WP_013167796.1">
    <property type="nucleotide sequence ID" value="NC_014217.1"/>
</dbReference>